<proteinExistence type="predicted"/>
<evidence type="ECO:0000313" key="2">
    <source>
        <dbReference type="EMBL" id="MDL5159511.1"/>
    </source>
</evidence>
<dbReference type="EMBL" id="JASVWF010000007">
    <property type="protein sequence ID" value="MDL5159511.1"/>
    <property type="molecule type" value="Genomic_DNA"/>
</dbReference>
<dbReference type="Proteomes" id="UP001231924">
    <property type="component" value="Unassembled WGS sequence"/>
</dbReference>
<sequence>MSSEPDVGYFASLHVDDLGVVRLVWASGLRITGEIAEYAIRAVDELNGDTRRPMLIVGSETPTTREARAVFGRESSVTRIAMLGRSVVDRTIANFSLFVNPPAAPTRFFTEEDAALTWLLDDDARG</sequence>
<protein>
    <recommendedName>
        <fullName evidence="1">DUF7793 domain-containing protein</fullName>
    </recommendedName>
</protein>
<feature type="domain" description="DUF7793" evidence="1">
    <location>
        <begin position="19"/>
        <end position="119"/>
    </location>
</feature>
<dbReference type="Pfam" id="PF25056">
    <property type="entry name" value="DUF7793"/>
    <property type="match status" value="1"/>
</dbReference>
<organism evidence="2 3">
    <name type="scientific">Actinomycetospora termitidis</name>
    <dbReference type="NCBI Taxonomy" id="3053470"/>
    <lineage>
        <taxon>Bacteria</taxon>
        <taxon>Bacillati</taxon>
        <taxon>Actinomycetota</taxon>
        <taxon>Actinomycetes</taxon>
        <taxon>Pseudonocardiales</taxon>
        <taxon>Pseudonocardiaceae</taxon>
        <taxon>Actinomycetospora</taxon>
    </lineage>
</organism>
<dbReference type="InterPro" id="IPR056695">
    <property type="entry name" value="DUF7793"/>
</dbReference>
<dbReference type="Gene3D" id="3.40.1680.10">
    <property type="entry name" value="yp_829618.1 domain like"/>
    <property type="match status" value="1"/>
</dbReference>
<evidence type="ECO:0000259" key="1">
    <source>
        <dbReference type="Pfam" id="PF25056"/>
    </source>
</evidence>
<name>A0ABT7MFR8_9PSEU</name>
<accession>A0ABT7MFR8</accession>
<reference evidence="2 3" key="1">
    <citation type="submission" date="2023-06" db="EMBL/GenBank/DDBJ databases">
        <title>Actinomycetospora Odt1-22.</title>
        <authorList>
            <person name="Supong K."/>
        </authorList>
    </citation>
    <scope>NUCLEOTIDE SEQUENCE [LARGE SCALE GENOMIC DNA]</scope>
    <source>
        <strain evidence="2 3">Odt1-22</strain>
    </source>
</reference>
<keyword evidence="3" id="KW-1185">Reference proteome</keyword>
<evidence type="ECO:0000313" key="3">
    <source>
        <dbReference type="Proteomes" id="UP001231924"/>
    </source>
</evidence>
<comment type="caution">
    <text evidence="2">The sequence shown here is derived from an EMBL/GenBank/DDBJ whole genome shotgun (WGS) entry which is preliminary data.</text>
</comment>
<dbReference type="Gene3D" id="3.40.970.30">
    <property type="entry name" value="yp_829618.1 like domains"/>
    <property type="match status" value="1"/>
</dbReference>
<gene>
    <name evidence="2" type="ORF">QRT03_26325</name>
</gene>
<dbReference type="RefSeq" id="WP_286056105.1">
    <property type="nucleotide sequence ID" value="NZ_JASVWF010000007.1"/>
</dbReference>